<dbReference type="RefSeq" id="WP_204804263.1">
    <property type="nucleotide sequence ID" value="NZ_JACSNX010000010.1"/>
</dbReference>
<dbReference type="NCBIfam" id="TIGR01084">
    <property type="entry name" value="mutY"/>
    <property type="match status" value="1"/>
</dbReference>
<keyword evidence="9 13" id="KW-0408">Iron</keyword>
<keyword evidence="5" id="KW-0004">4Fe-4S</keyword>
<comment type="function">
    <text evidence="13">Adenine glycosylase active on G-A mispairs.</text>
</comment>
<dbReference type="InterPro" id="IPR004036">
    <property type="entry name" value="Endonuclease-III-like_CS2"/>
</dbReference>
<evidence type="ECO:0000256" key="7">
    <source>
        <dbReference type="ARBA" id="ARBA00022763"/>
    </source>
</evidence>
<reference evidence="15 16" key="1">
    <citation type="journal article" date="2021" name="Sci. Rep.">
        <title>The distribution of antibiotic resistance genes in chicken gut microbiota commensals.</title>
        <authorList>
            <person name="Juricova H."/>
            <person name="Matiasovicova J."/>
            <person name="Kubasova T."/>
            <person name="Cejkova D."/>
            <person name="Rychlik I."/>
        </authorList>
    </citation>
    <scope>NUCLEOTIDE SEQUENCE [LARGE SCALE GENOMIC DNA]</scope>
    <source>
        <strain evidence="15 16">An411</strain>
    </source>
</reference>
<dbReference type="PANTHER" id="PTHR42944:SF1">
    <property type="entry name" value="ADENINE DNA GLYCOSYLASE"/>
    <property type="match status" value="1"/>
</dbReference>
<dbReference type="InterPro" id="IPR044298">
    <property type="entry name" value="MIG/MutY"/>
</dbReference>
<dbReference type="InterPro" id="IPR000445">
    <property type="entry name" value="HhH_motif"/>
</dbReference>
<dbReference type="SUPFAM" id="SSF48150">
    <property type="entry name" value="DNA-glycosylase"/>
    <property type="match status" value="1"/>
</dbReference>
<keyword evidence="8" id="KW-0378">Hydrolase</keyword>
<keyword evidence="7 13" id="KW-0227">DNA damage</keyword>
<evidence type="ECO:0000256" key="2">
    <source>
        <dbReference type="ARBA" id="ARBA00008343"/>
    </source>
</evidence>
<evidence type="ECO:0000256" key="1">
    <source>
        <dbReference type="ARBA" id="ARBA00000843"/>
    </source>
</evidence>
<dbReference type="InterPro" id="IPR003265">
    <property type="entry name" value="HhH-GPD_domain"/>
</dbReference>
<keyword evidence="6" id="KW-0479">Metal-binding</keyword>
<comment type="caution">
    <text evidence="15">The sequence shown here is derived from an EMBL/GenBank/DDBJ whole genome shotgun (WGS) entry which is preliminary data.</text>
</comment>
<dbReference type="PROSITE" id="PS01155">
    <property type="entry name" value="ENDONUCLEASE_III_2"/>
    <property type="match status" value="1"/>
</dbReference>
<dbReference type="SMART" id="SM00478">
    <property type="entry name" value="ENDO3c"/>
    <property type="match status" value="1"/>
</dbReference>
<evidence type="ECO:0000256" key="10">
    <source>
        <dbReference type="ARBA" id="ARBA00023014"/>
    </source>
</evidence>
<keyword evidence="11" id="KW-0234">DNA repair</keyword>
<evidence type="ECO:0000256" key="9">
    <source>
        <dbReference type="ARBA" id="ARBA00023004"/>
    </source>
</evidence>
<dbReference type="Pfam" id="PF00730">
    <property type="entry name" value="HhH-GPD"/>
    <property type="match status" value="1"/>
</dbReference>
<evidence type="ECO:0000256" key="4">
    <source>
        <dbReference type="ARBA" id="ARBA00022023"/>
    </source>
</evidence>
<evidence type="ECO:0000313" key="15">
    <source>
        <dbReference type="EMBL" id="MBM6851414.1"/>
    </source>
</evidence>
<dbReference type="CDD" id="cd03431">
    <property type="entry name" value="NUDIX_DNA_Glycosylase_C-MutY"/>
    <property type="match status" value="1"/>
</dbReference>
<dbReference type="InterPro" id="IPR023170">
    <property type="entry name" value="HhH_base_excis_C"/>
</dbReference>
<dbReference type="InterPro" id="IPR015797">
    <property type="entry name" value="NUDIX_hydrolase-like_dom_sf"/>
</dbReference>
<dbReference type="Gene3D" id="3.90.79.10">
    <property type="entry name" value="Nucleoside Triphosphate Pyrophosphohydrolase"/>
    <property type="match status" value="1"/>
</dbReference>
<proteinExistence type="inferred from homology"/>
<dbReference type="Gene3D" id="1.10.340.30">
    <property type="entry name" value="Hypothetical protein, domain 2"/>
    <property type="match status" value="1"/>
</dbReference>
<dbReference type="SUPFAM" id="SSF55811">
    <property type="entry name" value="Nudix"/>
    <property type="match status" value="1"/>
</dbReference>
<feature type="domain" description="HhH-GPD" evidence="14">
    <location>
        <begin position="47"/>
        <end position="199"/>
    </location>
</feature>
<comment type="similarity">
    <text evidence="2 13">Belongs to the Nth/MutY family.</text>
</comment>
<name>A0ABS2FUU7_9FIRM</name>
<evidence type="ECO:0000256" key="5">
    <source>
        <dbReference type="ARBA" id="ARBA00022485"/>
    </source>
</evidence>
<dbReference type="PANTHER" id="PTHR42944">
    <property type="entry name" value="ADENINE DNA GLYCOSYLASE"/>
    <property type="match status" value="1"/>
</dbReference>
<evidence type="ECO:0000256" key="3">
    <source>
        <dbReference type="ARBA" id="ARBA00012045"/>
    </source>
</evidence>
<dbReference type="Pfam" id="PF00633">
    <property type="entry name" value="HHH"/>
    <property type="match status" value="1"/>
</dbReference>
<evidence type="ECO:0000313" key="16">
    <source>
        <dbReference type="Proteomes" id="UP000719500"/>
    </source>
</evidence>
<evidence type="ECO:0000256" key="8">
    <source>
        <dbReference type="ARBA" id="ARBA00022801"/>
    </source>
</evidence>
<gene>
    <name evidence="15" type="primary">mutY</name>
    <name evidence="15" type="ORF">H9X91_08195</name>
</gene>
<evidence type="ECO:0000256" key="6">
    <source>
        <dbReference type="ARBA" id="ARBA00022723"/>
    </source>
</evidence>
<dbReference type="Gene3D" id="1.10.1670.10">
    <property type="entry name" value="Helix-hairpin-Helix base-excision DNA repair enzymes (C-terminal)"/>
    <property type="match status" value="1"/>
</dbReference>
<comment type="cofactor">
    <cofactor evidence="13">
        <name>[4Fe-4S] cluster</name>
        <dbReference type="ChEBI" id="CHEBI:49883"/>
    </cofactor>
    <text evidence="13">Binds 1 [4Fe-4S] cluster.</text>
</comment>
<dbReference type="EMBL" id="JACSNX010000010">
    <property type="protein sequence ID" value="MBM6851414.1"/>
    <property type="molecule type" value="Genomic_DNA"/>
</dbReference>
<evidence type="ECO:0000256" key="12">
    <source>
        <dbReference type="ARBA" id="ARBA00023295"/>
    </source>
</evidence>
<dbReference type="Proteomes" id="UP000719500">
    <property type="component" value="Unassembled WGS sequence"/>
</dbReference>
<sequence>MSQENLTTENILQRLPAPLLDWYRANARDLPWRRTRDPYRIWVSEIMLQQTRVAAVLGYYARFLTAFPTVEALAAAPEERLMKLWEGLGYYSRARNLQKTARIVAEQGGRFPDTYAGLLKLPGIGDYTAGAIASAAFGQREAAVDGNVLRVVMRLTDCHDDIADPKVKKAVRAQVQAVMPETAEDIRVFNQATMELGATVCAPNGPPRCLECPARDFCLGRLRGTAEDLPVKGAKKPRRVEERTVFLLLRQGQVALRKRPKTGLLAGLWEFPNAEGTLDEAAASAVVESWGLTPKQWESRLTAKHIFTHVEWHMTGYTLEVAGDGPADFVWAGAEELGERAVPSAFARYSEEAKRRLGGWKED</sequence>
<dbReference type="Pfam" id="PF14815">
    <property type="entry name" value="NUDIX_4"/>
    <property type="match status" value="1"/>
</dbReference>
<dbReference type="InterPro" id="IPR011257">
    <property type="entry name" value="DNA_glycosylase"/>
</dbReference>
<accession>A0ABS2FUU7</accession>
<dbReference type="CDD" id="cd00056">
    <property type="entry name" value="ENDO3c"/>
    <property type="match status" value="1"/>
</dbReference>
<dbReference type="EC" id="3.2.2.31" evidence="3 13"/>
<evidence type="ECO:0000259" key="14">
    <source>
        <dbReference type="SMART" id="SM00478"/>
    </source>
</evidence>
<organism evidence="15 16">
    <name type="scientific">Oscillibacter valericigenes</name>
    <dbReference type="NCBI Taxonomy" id="351091"/>
    <lineage>
        <taxon>Bacteria</taxon>
        <taxon>Bacillati</taxon>
        <taxon>Bacillota</taxon>
        <taxon>Clostridia</taxon>
        <taxon>Eubacteriales</taxon>
        <taxon>Oscillospiraceae</taxon>
        <taxon>Oscillibacter</taxon>
    </lineage>
</organism>
<keyword evidence="12 13" id="KW-0326">Glycosidase</keyword>
<protein>
    <recommendedName>
        <fullName evidence="4 13">Adenine DNA glycosylase</fullName>
        <ecNumber evidence="3 13">3.2.2.31</ecNumber>
    </recommendedName>
</protein>
<keyword evidence="10" id="KW-0411">Iron-sulfur</keyword>
<evidence type="ECO:0000256" key="11">
    <source>
        <dbReference type="ARBA" id="ARBA00023204"/>
    </source>
</evidence>
<evidence type="ECO:0000256" key="13">
    <source>
        <dbReference type="RuleBase" id="RU365096"/>
    </source>
</evidence>
<dbReference type="InterPro" id="IPR029119">
    <property type="entry name" value="MutY_C"/>
</dbReference>
<comment type="catalytic activity">
    <reaction evidence="1 13">
        <text>Hydrolyzes free adenine bases from 7,8-dihydro-8-oxoguanine:adenine mismatched double-stranded DNA, leaving an apurinic site.</text>
        <dbReference type="EC" id="3.2.2.31"/>
    </reaction>
</comment>
<keyword evidence="16" id="KW-1185">Reference proteome</keyword>
<dbReference type="InterPro" id="IPR005760">
    <property type="entry name" value="A/G_AdeGlyc_MutY"/>
</dbReference>